<comment type="caution">
    <text evidence="2">The sequence shown here is derived from an EMBL/GenBank/DDBJ whole genome shotgun (WGS) entry which is preliminary data.</text>
</comment>
<evidence type="ECO:0000313" key="2">
    <source>
        <dbReference type="EMBL" id="KAL3279411.1"/>
    </source>
</evidence>
<keyword evidence="3" id="KW-1185">Reference proteome</keyword>
<gene>
    <name evidence="2" type="ORF">HHI36_016922</name>
</gene>
<name>A0ABD2NL22_9CUCU</name>
<dbReference type="AlphaFoldDB" id="A0ABD2NL22"/>
<protein>
    <submittedName>
        <fullName evidence="2">Uncharacterized protein</fullName>
    </submittedName>
</protein>
<evidence type="ECO:0000256" key="1">
    <source>
        <dbReference type="SAM" id="MobiDB-lite"/>
    </source>
</evidence>
<dbReference type="Proteomes" id="UP001516400">
    <property type="component" value="Unassembled WGS sequence"/>
</dbReference>
<sequence>MSQPTTSHNEKVRRKKWTMDENKRILRSYFRVTNLETDKTMYRTKLFQNVIAHIPHLREFTEQRIADQRRVIILNNLLPNVIVGQIKDEVEAELNILHHAQGSPQPDEEPSTAGEDNNYETKNEAPAPDCESV</sequence>
<evidence type="ECO:0000313" key="3">
    <source>
        <dbReference type="Proteomes" id="UP001516400"/>
    </source>
</evidence>
<accession>A0ABD2NL22</accession>
<proteinExistence type="predicted"/>
<dbReference type="EMBL" id="JABFTP020000124">
    <property type="protein sequence ID" value="KAL3279411.1"/>
    <property type="molecule type" value="Genomic_DNA"/>
</dbReference>
<reference evidence="2 3" key="1">
    <citation type="journal article" date="2021" name="BMC Biol.">
        <title>Horizontally acquired antibacterial genes associated with adaptive radiation of ladybird beetles.</title>
        <authorList>
            <person name="Li H.S."/>
            <person name="Tang X.F."/>
            <person name="Huang Y.H."/>
            <person name="Xu Z.Y."/>
            <person name="Chen M.L."/>
            <person name="Du X.Y."/>
            <person name="Qiu B.Y."/>
            <person name="Chen P.T."/>
            <person name="Zhang W."/>
            <person name="Slipinski A."/>
            <person name="Escalona H.E."/>
            <person name="Waterhouse R.M."/>
            <person name="Zwick A."/>
            <person name="Pang H."/>
        </authorList>
    </citation>
    <scope>NUCLEOTIDE SEQUENCE [LARGE SCALE GENOMIC DNA]</scope>
    <source>
        <strain evidence="2">SYSU2018</strain>
    </source>
</reference>
<organism evidence="2 3">
    <name type="scientific">Cryptolaemus montrouzieri</name>
    <dbReference type="NCBI Taxonomy" id="559131"/>
    <lineage>
        <taxon>Eukaryota</taxon>
        <taxon>Metazoa</taxon>
        <taxon>Ecdysozoa</taxon>
        <taxon>Arthropoda</taxon>
        <taxon>Hexapoda</taxon>
        <taxon>Insecta</taxon>
        <taxon>Pterygota</taxon>
        <taxon>Neoptera</taxon>
        <taxon>Endopterygota</taxon>
        <taxon>Coleoptera</taxon>
        <taxon>Polyphaga</taxon>
        <taxon>Cucujiformia</taxon>
        <taxon>Coccinelloidea</taxon>
        <taxon>Coccinellidae</taxon>
        <taxon>Scymninae</taxon>
        <taxon>Scymnini</taxon>
        <taxon>Cryptolaemus</taxon>
    </lineage>
</organism>
<feature type="region of interest" description="Disordered" evidence="1">
    <location>
        <begin position="97"/>
        <end position="133"/>
    </location>
</feature>